<protein>
    <submittedName>
        <fullName evidence="2">Uncharacterized protein</fullName>
    </submittedName>
</protein>
<evidence type="ECO:0000313" key="3">
    <source>
        <dbReference type="Proteomes" id="UP001425155"/>
    </source>
</evidence>
<evidence type="ECO:0000256" key="1">
    <source>
        <dbReference type="SAM" id="MobiDB-lite"/>
    </source>
</evidence>
<proteinExistence type="predicted"/>
<reference evidence="2 3" key="1">
    <citation type="submission" date="2024-03" db="EMBL/GenBank/DDBJ databases">
        <title>YIM 134122 draft genome.</title>
        <authorList>
            <person name="Zuo S."/>
            <person name="Xiong L."/>
        </authorList>
    </citation>
    <scope>NUCLEOTIDE SEQUENCE [LARGE SCALE GENOMIC DNA]</scope>
    <source>
        <strain evidence="2 3">YIM 134122</strain>
    </source>
</reference>
<evidence type="ECO:0000313" key="2">
    <source>
        <dbReference type="EMBL" id="MEN1946267.1"/>
    </source>
</evidence>
<organism evidence="2 3">
    <name type="scientific">Leifsonia stereocauli</name>
    <dbReference type="NCBI Taxonomy" id="3134136"/>
    <lineage>
        <taxon>Bacteria</taxon>
        <taxon>Bacillati</taxon>
        <taxon>Actinomycetota</taxon>
        <taxon>Actinomycetes</taxon>
        <taxon>Micrococcales</taxon>
        <taxon>Microbacteriaceae</taxon>
        <taxon>Leifsonia</taxon>
    </lineage>
</organism>
<keyword evidence="3" id="KW-1185">Reference proteome</keyword>
<sequence>MDHPGSMNSVDSSGDLMTKPHCESNGKPVRPRICFKVAIREEAGGNVADIARENYVSVQDRDNEIAAELFEVPRFVP</sequence>
<feature type="compositionally biased region" description="Polar residues" evidence="1">
    <location>
        <begin position="1"/>
        <end position="12"/>
    </location>
</feature>
<accession>A0ABU9W2P2</accession>
<comment type="caution">
    <text evidence="2">The sequence shown here is derived from an EMBL/GenBank/DDBJ whole genome shotgun (WGS) entry which is preliminary data.</text>
</comment>
<gene>
    <name evidence="2" type="ORF">WJX64_06910</name>
</gene>
<name>A0ABU9W2P2_9MICO</name>
<dbReference type="Proteomes" id="UP001425155">
    <property type="component" value="Unassembled WGS sequence"/>
</dbReference>
<dbReference type="EMBL" id="JBCLVG010000001">
    <property type="protein sequence ID" value="MEN1946267.1"/>
    <property type="molecule type" value="Genomic_DNA"/>
</dbReference>
<feature type="region of interest" description="Disordered" evidence="1">
    <location>
        <begin position="1"/>
        <end position="26"/>
    </location>
</feature>